<evidence type="ECO:0000313" key="3">
    <source>
        <dbReference type="Proteomes" id="UP000606786"/>
    </source>
</evidence>
<accession>A0A811V090</accession>
<gene>
    <name evidence="2" type="ORF">CCAP1982_LOCUS13283</name>
</gene>
<feature type="signal peptide" evidence="1">
    <location>
        <begin position="1"/>
        <end position="23"/>
    </location>
</feature>
<dbReference type="AlphaFoldDB" id="A0A811V090"/>
<name>A0A811V090_CERCA</name>
<reference evidence="2" key="1">
    <citation type="submission" date="2020-11" db="EMBL/GenBank/DDBJ databases">
        <authorList>
            <person name="Whitehead M."/>
        </authorList>
    </citation>
    <scope>NUCLEOTIDE SEQUENCE</scope>
    <source>
        <strain evidence="2">EGII</strain>
    </source>
</reference>
<organism evidence="2 3">
    <name type="scientific">Ceratitis capitata</name>
    <name type="common">Mediterranean fruit fly</name>
    <name type="synonym">Tephritis capitata</name>
    <dbReference type="NCBI Taxonomy" id="7213"/>
    <lineage>
        <taxon>Eukaryota</taxon>
        <taxon>Metazoa</taxon>
        <taxon>Ecdysozoa</taxon>
        <taxon>Arthropoda</taxon>
        <taxon>Hexapoda</taxon>
        <taxon>Insecta</taxon>
        <taxon>Pterygota</taxon>
        <taxon>Neoptera</taxon>
        <taxon>Endopterygota</taxon>
        <taxon>Diptera</taxon>
        <taxon>Brachycera</taxon>
        <taxon>Muscomorpha</taxon>
        <taxon>Tephritoidea</taxon>
        <taxon>Tephritidae</taxon>
        <taxon>Ceratitis</taxon>
        <taxon>Ceratitis</taxon>
    </lineage>
</organism>
<keyword evidence="1" id="KW-0732">Signal</keyword>
<sequence length="97" mass="10468">MVLLHILSTMFAVLFNNLSSVRCCSGPDAGRAMGGRRIGRLRSNVSSVAATRNNTSVKKKSSSSWRPGDNSTVIRYVAEFLRPTRSSTSYSLEIGGA</sequence>
<proteinExistence type="predicted"/>
<comment type="caution">
    <text evidence="2">The sequence shown here is derived from an EMBL/GenBank/DDBJ whole genome shotgun (WGS) entry which is preliminary data.</text>
</comment>
<dbReference type="EMBL" id="CAJHJT010000034">
    <property type="protein sequence ID" value="CAD7004899.1"/>
    <property type="molecule type" value="Genomic_DNA"/>
</dbReference>
<feature type="chain" id="PRO_5032689192" evidence="1">
    <location>
        <begin position="24"/>
        <end position="97"/>
    </location>
</feature>
<evidence type="ECO:0000256" key="1">
    <source>
        <dbReference type="SAM" id="SignalP"/>
    </source>
</evidence>
<protein>
    <submittedName>
        <fullName evidence="2">(Mediterranean fruit fly) hypothetical protein</fullName>
    </submittedName>
</protein>
<dbReference type="Proteomes" id="UP000606786">
    <property type="component" value="Unassembled WGS sequence"/>
</dbReference>
<keyword evidence="3" id="KW-1185">Reference proteome</keyword>
<evidence type="ECO:0000313" key="2">
    <source>
        <dbReference type="EMBL" id="CAD7004899.1"/>
    </source>
</evidence>